<evidence type="ECO:0000256" key="8">
    <source>
        <dbReference type="ARBA" id="ARBA00022777"/>
    </source>
</evidence>
<dbReference type="FunFam" id="2.40.33.10:FF:000001">
    <property type="entry name" value="Pyruvate kinase"/>
    <property type="match status" value="1"/>
</dbReference>
<dbReference type="Gene3D" id="3.20.20.60">
    <property type="entry name" value="Phosphoenolpyruvate-binding domains"/>
    <property type="match status" value="2"/>
</dbReference>
<keyword evidence="7" id="KW-0547">Nucleotide-binding</keyword>
<evidence type="ECO:0000256" key="5">
    <source>
        <dbReference type="ARBA" id="ARBA00022679"/>
    </source>
</evidence>
<keyword evidence="8 15" id="KW-0418">Kinase</keyword>
<evidence type="ECO:0000256" key="4">
    <source>
        <dbReference type="ARBA" id="ARBA00012142"/>
    </source>
</evidence>
<comment type="cofactor">
    <cofactor evidence="1">
        <name>K(+)</name>
        <dbReference type="ChEBI" id="CHEBI:29103"/>
    </cofactor>
</comment>
<sequence>SVIDNTRQSYQEDSGRPVAIALDTKGPEIRTGLMAGGVDVPFTAGHKMTFTTDEQYAEACTKDVLYIDYKNITKVLTPGKTIYVDDGVMSFKLDLRFGVEQNVDMVFASFIRCGEDVREIRRVLGDAGKHIKIISKIENHQ</sequence>
<dbReference type="InterPro" id="IPR011037">
    <property type="entry name" value="Pyrv_Knase-like_insert_dom_sf"/>
</dbReference>
<dbReference type="AlphaFoldDB" id="A0A9P6QPR1"/>
<keyword evidence="11" id="KW-0324">Glycolysis</keyword>
<evidence type="ECO:0000259" key="14">
    <source>
        <dbReference type="Pfam" id="PF00224"/>
    </source>
</evidence>
<evidence type="ECO:0000256" key="10">
    <source>
        <dbReference type="ARBA" id="ARBA00022842"/>
    </source>
</evidence>
<evidence type="ECO:0000313" key="16">
    <source>
        <dbReference type="Proteomes" id="UP000823405"/>
    </source>
</evidence>
<dbReference type="InterPro" id="IPR015806">
    <property type="entry name" value="Pyrv_Knase_insert_dom_sf"/>
</dbReference>
<keyword evidence="16" id="KW-1185">Reference proteome</keyword>
<name>A0A9P6QPR1_9FUNG</name>
<dbReference type="Pfam" id="PF00224">
    <property type="entry name" value="PK"/>
    <property type="match status" value="2"/>
</dbReference>
<comment type="caution">
    <text evidence="15">The sequence shown here is derived from an EMBL/GenBank/DDBJ whole genome shotgun (WGS) entry which is preliminary data.</text>
</comment>
<protein>
    <recommendedName>
        <fullName evidence="4">pyruvate kinase</fullName>
        <ecNumber evidence="4">2.7.1.40</ecNumber>
    </recommendedName>
</protein>
<evidence type="ECO:0000256" key="2">
    <source>
        <dbReference type="ARBA" id="ARBA00004997"/>
    </source>
</evidence>
<evidence type="ECO:0000256" key="1">
    <source>
        <dbReference type="ARBA" id="ARBA00001958"/>
    </source>
</evidence>
<evidence type="ECO:0000256" key="6">
    <source>
        <dbReference type="ARBA" id="ARBA00022723"/>
    </source>
</evidence>
<dbReference type="GO" id="GO:0005524">
    <property type="term" value="F:ATP binding"/>
    <property type="evidence" value="ECO:0007669"/>
    <property type="project" value="UniProtKB-KW"/>
</dbReference>
<keyword evidence="9" id="KW-0067">ATP-binding</keyword>
<feature type="non-terminal residue" evidence="15">
    <location>
        <position position="141"/>
    </location>
</feature>
<gene>
    <name evidence="15" type="primary">PYK1_6</name>
    <name evidence="15" type="ORF">BGZ97_011268</name>
</gene>
<evidence type="ECO:0000256" key="7">
    <source>
        <dbReference type="ARBA" id="ARBA00022741"/>
    </source>
</evidence>
<dbReference type="InterPro" id="IPR015813">
    <property type="entry name" value="Pyrv/PenolPyrv_kinase-like_dom"/>
</dbReference>
<comment type="similarity">
    <text evidence="3">Belongs to the pyruvate kinase family.</text>
</comment>
<dbReference type="Gene3D" id="2.40.33.10">
    <property type="entry name" value="PK beta-barrel domain-like"/>
    <property type="match status" value="1"/>
</dbReference>
<feature type="domain" description="Pyruvate kinase barrel" evidence="14">
    <location>
        <begin position="2"/>
        <end position="93"/>
    </location>
</feature>
<dbReference type="GO" id="GO:0030955">
    <property type="term" value="F:potassium ion binding"/>
    <property type="evidence" value="ECO:0007669"/>
    <property type="project" value="InterPro"/>
</dbReference>
<keyword evidence="10" id="KW-0460">Magnesium</keyword>
<dbReference type="PANTHER" id="PTHR11817">
    <property type="entry name" value="PYRUVATE KINASE"/>
    <property type="match status" value="1"/>
</dbReference>
<evidence type="ECO:0000256" key="13">
    <source>
        <dbReference type="ARBA" id="ARBA00048152"/>
    </source>
</evidence>
<dbReference type="InterPro" id="IPR040442">
    <property type="entry name" value="Pyrv_kinase-like_dom_sf"/>
</dbReference>
<evidence type="ECO:0000313" key="15">
    <source>
        <dbReference type="EMBL" id="KAG0271374.1"/>
    </source>
</evidence>
<dbReference type="SUPFAM" id="SSF51621">
    <property type="entry name" value="Phosphoenolpyruvate/pyruvate domain"/>
    <property type="match status" value="1"/>
</dbReference>
<evidence type="ECO:0000256" key="11">
    <source>
        <dbReference type="ARBA" id="ARBA00023152"/>
    </source>
</evidence>
<evidence type="ECO:0000256" key="12">
    <source>
        <dbReference type="ARBA" id="ARBA00023317"/>
    </source>
</evidence>
<evidence type="ECO:0000256" key="3">
    <source>
        <dbReference type="ARBA" id="ARBA00008663"/>
    </source>
</evidence>
<dbReference type="Proteomes" id="UP000823405">
    <property type="component" value="Unassembled WGS sequence"/>
</dbReference>
<dbReference type="OrthoDB" id="108365at2759"/>
<feature type="domain" description="Pyruvate kinase barrel" evidence="14">
    <location>
        <begin position="94"/>
        <end position="141"/>
    </location>
</feature>
<comment type="pathway">
    <text evidence="2">Carbohydrate degradation; glycolysis; pyruvate from D-glyceraldehyde 3-phosphate: step 5/5.</text>
</comment>
<keyword evidence="6" id="KW-0479">Metal-binding</keyword>
<organism evidence="15 16">
    <name type="scientific">Linnemannia gamsii</name>
    <dbReference type="NCBI Taxonomy" id="64522"/>
    <lineage>
        <taxon>Eukaryota</taxon>
        <taxon>Fungi</taxon>
        <taxon>Fungi incertae sedis</taxon>
        <taxon>Mucoromycota</taxon>
        <taxon>Mortierellomycotina</taxon>
        <taxon>Mortierellomycetes</taxon>
        <taxon>Mortierellales</taxon>
        <taxon>Mortierellaceae</taxon>
        <taxon>Linnemannia</taxon>
    </lineage>
</organism>
<dbReference type="InterPro" id="IPR015793">
    <property type="entry name" value="Pyrv_Knase_brl"/>
</dbReference>
<keyword evidence="5" id="KW-0808">Transferase</keyword>
<dbReference type="GO" id="GO:0000287">
    <property type="term" value="F:magnesium ion binding"/>
    <property type="evidence" value="ECO:0007669"/>
    <property type="project" value="InterPro"/>
</dbReference>
<dbReference type="EC" id="2.7.1.40" evidence="4"/>
<evidence type="ECO:0000256" key="9">
    <source>
        <dbReference type="ARBA" id="ARBA00022840"/>
    </source>
</evidence>
<dbReference type="EMBL" id="JAAAIN010006245">
    <property type="protein sequence ID" value="KAG0271374.1"/>
    <property type="molecule type" value="Genomic_DNA"/>
</dbReference>
<proteinExistence type="inferred from homology"/>
<feature type="non-terminal residue" evidence="15">
    <location>
        <position position="1"/>
    </location>
</feature>
<comment type="catalytic activity">
    <reaction evidence="13">
        <text>pyruvate + ATP = phosphoenolpyruvate + ADP + H(+)</text>
        <dbReference type="Rhea" id="RHEA:18157"/>
        <dbReference type="ChEBI" id="CHEBI:15361"/>
        <dbReference type="ChEBI" id="CHEBI:15378"/>
        <dbReference type="ChEBI" id="CHEBI:30616"/>
        <dbReference type="ChEBI" id="CHEBI:58702"/>
        <dbReference type="ChEBI" id="CHEBI:456216"/>
        <dbReference type="EC" id="2.7.1.40"/>
    </reaction>
</comment>
<dbReference type="GO" id="GO:0004743">
    <property type="term" value="F:pyruvate kinase activity"/>
    <property type="evidence" value="ECO:0007669"/>
    <property type="project" value="UniProtKB-EC"/>
</dbReference>
<reference evidence="15" key="1">
    <citation type="journal article" date="2020" name="Fungal Divers.">
        <title>Resolving the Mortierellaceae phylogeny through synthesis of multi-gene phylogenetics and phylogenomics.</title>
        <authorList>
            <person name="Vandepol N."/>
            <person name="Liber J."/>
            <person name="Desiro A."/>
            <person name="Na H."/>
            <person name="Kennedy M."/>
            <person name="Barry K."/>
            <person name="Grigoriev I.V."/>
            <person name="Miller A.N."/>
            <person name="O'Donnell K."/>
            <person name="Stajich J.E."/>
            <person name="Bonito G."/>
        </authorList>
    </citation>
    <scope>NUCLEOTIDE SEQUENCE</scope>
    <source>
        <strain evidence="15">NVP60</strain>
    </source>
</reference>
<accession>A0A9P6QPR1</accession>
<dbReference type="InterPro" id="IPR001697">
    <property type="entry name" value="Pyr_Knase"/>
</dbReference>
<dbReference type="SUPFAM" id="SSF50800">
    <property type="entry name" value="PK beta-barrel domain-like"/>
    <property type="match status" value="1"/>
</dbReference>
<keyword evidence="12 15" id="KW-0670">Pyruvate</keyword>
<dbReference type="GO" id="GO:0016301">
    <property type="term" value="F:kinase activity"/>
    <property type="evidence" value="ECO:0007669"/>
    <property type="project" value="UniProtKB-KW"/>
</dbReference>